<reference evidence="3" key="1">
    <citation type="submission" date="2021-01" db="EMBL/GenBank/DDBJ databases">
        <authorList>
            <consortium name="Aspergillus chevalieri M1 genome sequencing consortium"/>
            <person name="Kazuki M."/>
            <person name="Futagami T."/>
        </authorList>
    </citation>
    <scope>NUCLEOTIDE SEQUENCE</scope>
    <source>
        <strain evidence="3">M1</strain>
    </source>
</reference>
<evidence type="ECO:0000256" key="2">
    <source>
        <dbReference type="SAM" id="SignalP"/>
    </source>
</evidence>
<keyword evidence="2" id="KW-0732">Signal</keyword>
<gene>
    <name evidence="3" type="ORF">ACHE_51099A</name>
</gene>
<dbReference type="GeneID" id="66984259"/>
<proteinExistence type="predicted"/>
<reference evidence="3" key="2">
    <citation type="submission" date="2021-02" db="EMBL/GenBank/DDBJ databases">
        <title>Aspergillus chevalieri M1 genome sequence.</title>
        <authorList>
            <person name="Kadooka C."/>
            <person name="Mori K."/>
            <person name="Futagami T."/>
        </authorList>
    </citation>
    <scope>NUCLEOTIDE SEQUENCE</scope>
    <source>
        <strain evidence="3">M1</strain>
    </source>
</reference>
<evidence type="ECO:0000313" key="3">
    <source>
        <dbReference type="EMBL" id="BCR89901.1"/>
    </source>
</evidence>
<organism evidence="3 4">
    <name type="scientific">Aspergillus chevalieri</name>
    <name type="common">Eurotium chevalieri</name>
    <dbReference type="NCBI Taxonomy" id="182096"/>
    <lineage>
        <taxon>Eukaryota</taxon>
        <taxon>Fungi</taxon>
        <taxon>Dikarya</taxon>
        <taxon>Ascomycota</taxon>
        <taxon>Pezizomycotina</taxon>
        <taxon>Eurotiomycetes</taxon>
        <taxon>Eurotiomycetidae</taxon>
        <taxon>Eurotiales</taxon>
        <taxon>Aspergillaceae</taxon>
        <taxon>Aspergillus</taxon>
        <taxon>Aspergillus subgen. Aspergillus</taxon>
    </lineage>
</organism>
<evidence type="ECO:0000313" key="4">
    <source>
        <dbReference type="Proteomes" id="UP000637239"/>
    </source>
</evidence>
<sequence>MHIKNLLFLTSALLTSSLALANTLDSDDVPNRCWQVCGPVVGISHKCDAMHDNDSAERKCVCEWQQAPTLIPLCEACISQYRNETKHDDDNDRDDDDDRDDDQDDDNDRDNDRDNDNDRGKDRNDDNDNDCGPRTQPSIKRSARKSKRDDPHDNDANDILRACSFTTTSYNPMTATTAISAASTLIPSSSATATGTSSASGSSSGSDSRSASGSGSSGSASADNDTNAASGQSVPRAASLAAIVGLIGLVWL</sequence>
<feature type="compositionally biased region" description="Low complexity" evidence="1">
    <location>
        <begin position="189"/>
        <end position="231"/>
    </location>
</feature>
<dbReference type="EMBL" id="AP024420">
    <property type="protein sequence ID" value="BCR89901.1"/>
    <property type="molecule type" value="Genomic_DNA"/>
</dbReference>
<name>A0A7R7ZQL5_ASPCH</name>
<dbReference type="RefSeq" id="XP_043138423.1">
    <property type="nucleotide sequence ID" value="XM_043280889.1"/>
</dbReference>
<feature type="region of interest" description="Disordered" evidence="1">
    <location>
        <begin position="189"/>
        <end position="234"/>
    </location>
</feature>
<evidence type="ECO:0000256" key="1">
    <source>
        <dbReference type="SAM" id="MobiDB-lite"/>
    </source>
</evidence>
<dbReference type="AlphaFoldDB" id="A0A7R7ZQL5"/>
<feature type="region of interest" description="Disordered" evidence="1">
    <location>
        <begin position="85"/>
        <end position="157"/>
    </location>
</feature>
<dbReference type="Proteomes" id="UP000637239">
    <property type="component" value="Chromosome 5"/>
</dbReference>
<feature type="compositionally biased region" description="Acidic residues" evidence="1">
    <location>
        <begin position="91"/>
        <end position="109"/>
    </location>
</feature>
<dbReference type="KEGG" id="ache:ACHE_51099A"/>
<feature type="signal peptide" evidence="2">
    <location>
        <begin position="1"/>
        <end position="21"/>
    </location>
</feature>
<protein>
    <recommendedName>
        <fullName evidence="5">GPI anchored protein</fullName>
    </recommendedName>
</protein>
<feature type="chain" id="PRO_5030564767" description="GPI anchored protein" evidence="2">
    <location>
        <begin position="22"/>
        <end position="252"/>
    </location>
</feature>
<feature type="compositionally biased region" description="Basic and acidic residues" evidence="1">
    <location>
        <begin position="110"/>
        <end position="126"/>
    </location>
</feature>
<evidence type="ECO:0008006" key="5">
    <source>
        <dbReference type="Google" id="ProtNLM"/>
    </source>
</evidence>
<accession>A0A7R7ZQL5</accession>
<keyword evidence="4" id="KW-1185">Reference proteome</keyword>